<dbReference type="EMBL" id="HG793135">
    <property type="protein sequence ID" value="CRL19027.1"/>
    <property type="molecule type" value="Genomic_DNA"/>
</dbReference>
<proteinExistence type="predicted"/>
<reference evidence="1 2" key="1">
    <citation type="journal article" date="2014" name="Nat. Commun.">
        <title>Multiple recent horizontal transfers of a large genomic region in cheese making fungi.</title>
        <authorList>
            <person name="Cheeseman K."/>
            <person name="Ropars J."/>
            <person name="Renault P."/>
            <person name="Dupont J."/>
            <person name="Gouzy J."/>
            <person name="Branca A."/>
            <person name="Abraham A.L."/>
            <person name="Ceppi M."/>
            <person name="Conseiller E."/>
            <person name="Debuchy R."/>
            <person name="Malagnac F."/>
            <person name="Goarin A."/>
            <person name="Silar P."/>
            <person name="Lacoste S."/>
            <person name="Sallet E."/>
            <person name="Bensimon A."/>
            <person name="Giraud T."/>
            <person name="Brygoo Y."/>
        </authorList>
    </citation>
    <scope>NUCLEOTIDE SEQUENCE [LARGE SCALE GENOMIC DNA]</scope>
    <source>
        <strain evidence="2">FM 013</strain>
    </source>
</reference>
<evidence type="ECO:0000313" key="1">
    <source>
        <dbReference type="EMBL" id="CRL19027.1"/>
    </source>
</evidence>
<protein>
    <submittedName>
        <fullName evidence="1">Str. FM013</fullName>
    </submittedName>
</protein>
<dbReference type="AlphaFoldDB" id="A0A0G4NY56"/>
<organism evidence="1 2">
    <name type="scientific">Penicillium camemberti (strain FM 013)</name>
    <dbReference type="NCBI Taxonomy" id="1429867"/>
    <lineage>
        <taxon>Eukaryota</taxon>
        <taxon>Fungi</taxon>
        <taxon>Dikarya</taxon>
        <taxon>Ascomycota</taxon>
        <taxon>Pezizomycotina</taxon>
        <taxon>Eurotiomycetes</taxon>
        <taxon>Eurotiomycetidae</taxon>
        <taxon>Eurotiales</taxon>
        <taxon>Aspergillaceae</taxon>
        <taxon>Penicillium</taxon>
    </lineage>
</organism>
<evidence type="ECO:0000313" key="2">
    <source>
        <dbReference type="Proteomes" id="UP000053732"/>
    </source>
</evidence>
<name>A0A0G4NY56_PENC3</name>
<dbReference type="Proteomes" id="UP000053732">
    <property type="component" value="Unassembled WGS sequence"/>
</dbReference>
<accession>A0A0G4NY56</accession>
<gene>
    <name evidence="1" type="ORF">PCAMFM013_S002g000897</name>
</gene>
<keyword evidence="2" id="KW-1185">Reference proteome</keyword>
<sequence>MLITRAAVPEECTNVTRPVEGIIHGYAPNLATGATIL</sequence>